<accession>A0A8B8DW46</accession>
<keyword evidence="1" id="KW-0472">Membrane</keyword>
<keyword evidence="1" id="KW-1133">Transmembrane helix</keyword>
<dbReference type="GO" id="GO:0005739">
    <property type="term" value="C:mitochondrion"/>
    <property type="evidence" value="ECO:0007669"/>
    <property type="project" value="TreeGrafter"/>
</dbReference>
<proteinExistence type="predicted"/>
<evidence type="ECO:0000256" key="1">
    <source>
        <dbReference type="SAM" id="Phobius"/>
    </source>
</evidence>
<dbReference type="KEGG" id="cvn:111129893"/>
<evidence type="ECO:0000313" key="2">
    <source>
        <dbReference type="Proteomes" id="UP000694844"/>
    </source>
</evidence>
<dbReference type="AlphaFoldDB" id="A0A8B8DW46"/>
<keyword evidence="2" id="KW-1185">Reference proteome</keyword>
<reference evidence="3 4" key="1">
    <citation type="submission" date="2025-04" db="UniProtKB">
        <authorList>
            <consortium name="RefSeq"/>
        </authorList>
    </citation>
    <scope>IDENTIFICATION</scope>
    <source>
        <tissue evidence="3 4">Whole sample</tissue>
    </source>
</reference>
<dbReference type="PANTHER" id="PTHR14549">
    <property type="entry name" value="TRANSMEMBRANE PROTEIN 223"/>
    <property type="match status" value="1"/>
</dbReference>
<dbReference type="InterPro" id="IPR045325">
    <property type="entry name" value="TMEM70/TMEM186/TMEM223"/>
</dbReference>
<dbReference type="Pfam" id="PF06979">
    <property type="entry name" value="TMEM70"/>
    <property type="match status" value="1"/>
</dbReference>
<dbReference type="PANTHER" id="PTHR14549:SF2">
    <property type="entry name" value="TRANSMEMBRANE PROTEIN 223"/>
    <property type="match status" value="1"/>
</dbReference>
<dbReference type="RefSeq" id="XP_022332119.1">
    <property type="nucleotide sequence ID" value="XM_022476411.1"/>
</dbReference>
<keyword evidence="1" id="KW-0812">Transmembrane</keyword>
<organism evidence="2 4">
    <name type="scientific">Crassostrea virginica</name>
    <name type="common">Eastern oyster</name>
    <dbReference type="NCBI Taxonomy" id="6565"/>
    <lineage>
        <taxon>Eukaryota</taxon>
        <taxon>Metazoa</taxon>
        <taxon>Spiralia</taxon>
        <taxon>Lophotrochozoa</taxon>
        <taxon>Mollusca</taxon>
        <taxon>Bivalvia</taxon>
        <taxon>Autobranchia</taxon>
        <taxon>Pteriomorphia</taxon>
        <taxon>Ostreida</taxon>
        <taxon>Ostreoidea</taxon>
        <taxon>Ostreidae</taxon>
        <taxon>Crassostrea</taxon>
    </lineage>
</organism>
<feature type="transmembrane region" description="Helical" evidence="1">
    <location>
        <begin position="145"/>
        <end position="166"/>
    </location>
</feature>
<gene>
    <name evidence="3 4" type="primary">LOC111129893</name>
</gene>
<dbReference type="InterPro" id="IPR026100">
    <property type="entry name" value="Tmem223"/>
</dbReference>
<protein>
    <submittedName>
        <fullName evidence="3 4">Uncharacterized protein LOC111129893</fullName>
    </submittedName>
</protein>
<dbReference type="OrthoDB" id="5950063at2759"/>
<sequence>MQGITRLLSSPIRLSMMRKNIALTSTTCKTNTIYDPNFLVADSPSSCCLRCISDQSRKRRKSSQKFDWERENSFNDETAVEEDTEIFSDEGRTRYHFMLKGFGVMCYIFFCNLGYFIRLKLRELKKADIPKGTWRDSVYWRNKTLTGFMTLSYVLAVGVPIVAFWICHRCVRNLWLLQGGKAIRVQTFAPFFLHNTYEVPIQKVSGMNSRAGEQYVLLHLKKDNNKILRLSMSNLTGTFKDTSLYDNHIGQFRDLKSS</sequence>
<dbReference type="RefSeq" id="XP_022332120.1">
    <property type="nucleotide sequence ID" value="XM_022476412.1"/>
</dbReference>
<evidence type="ECO:0000313" key="3">
    <source>
        <dbReference type="RefSeq" id="XP_022332119.1"/>
    </source>
</evidence>
<dbReference type="Proteomes" id="UP000694844">
    <property type="component" value="Chromosome 4"/>
</dbReference>
<feature type="transmembrane region" description="Helical" evidence="1">
    <location>
        <begin position="97"/>
        <end position="117"/>
    </location>
</feature>
<evidence type="ECO:0000313" key="4">
    <source>
        <dbReference type="RefSeq" id="XP_022332120.1"/>
    </source>
</evidence>
<dbReference type="GeneID" id="111129893"/>
<name>A0A8B8DW46_CRAVI</name>